<sequence length="419" mass="45740">MADGDDEVVRTVVSAILRDRDQLIAELSAVIRAQVTALDLDARLRGLFEAGTTDNLMAVLDFVQNDAAEHDVHAPARALVYARTLAQRDVPLSALIRAYRVGHAGFLDVAMRYALELGGSGSAAAIIRLVNRSAVYIDQVCEQVGVAYEQERDRWVGSRGGLRQEWVARVLDGTIDDIAQAERVLRYPLTGRHVAVNAWTDPHISARAAVDVLDAVRAALVPLFGNPRRALLVPTDEREVRLWFAISRDTEIDVDAVERALSAMSLPVRVAIGGCGAGVAGFRRSLRRADRVRELMLLAGPGAPRAVSHDQVAAIALLGGDIEELRQYVADCLGALATDNQRNLWLRETLRVFLANNRSYAAASQELAVHRNTVQYRVGQALDLIGYTFDAHDPTLHVHLALEAARWLGPAVLRRGPSA</sequence>
<dbReference type="InterPro" id="IPR051448">
    <property type="entry name" value="CdaR-like_regulators"/>
</dbReference>
<gene>
    <name evidence="5" type="ORF">IU470_06275</name>
</gene>
<organism evidence="5 6">
    <name type="scientific">Nocardia abscessus</name>
    <dbReference type="NCBI Taxonomy" id="120957"/>
    <lineage>
        <taxon>Bacteria</taxon>
        <taxon>Bacillati</taxon>
        <taxon>Actinomycetota</taxon>
        <taxon>Actinomycetes</taxon>
        <taxon>Mycobacteriales</taxon>
        <taxon>Nocardiaceae</taxon>
        <taxon>Nocardia</taxon>
    </lineage>
</organism>
<name>A0ABS0C2U6_9NOCA</name>
<dbReference type="PANTHER" id="PTHR33744">
    <property type="entry name" value="CARBOHYDRATE DIACID REGULATOR"/>
    <property type="match status" value="1"/>
</dbReference>
<dbReference type="Pfam" id="PF14361">
    <property type="entry name" value="RsbRD_N"/>
    <property type="match status" value="1"/>
</dbReference>
<protein>
    <submittedName>
        <fullName evidence="5">Helix-turn-helix domain-containing protein</fullName>
    </submittedName>
</protein>
<evidence type="ECO:0000259" key="4">
    <source>
        <dbReference type="Pfam" id="PF17853"/>
    </source>
</evidence>
<dbReference type="Proteomes" id="UP000807309">
    <property type="component" value="Unassembled WGS sequence"/>
</dbReference>
<evidence type="ECO:0000256" key="1">
    <source>
        <dbReference type="ARBA" id="ARBA00006754"/>
    </source>
</evidence>
<dbReference type="InterPro" id="IPR025736">
    <property type="entry name" value="PucR_C-HTH_dom"/>
</dbReference>
<dbReference type="InterPro" id="IPR042070">
    <property type="entry name" value="PucR_C-HTH_sf"/>
</dbReference>
<dbReference type="Pfam" id="PF13556">
    <property type="entry name" value="HTH_30"/>
    <property type="match status" value="1"/>
</dbReference>
<proteinExistence type="inferred from homology"/>
<feature type="domain" description="RsbT co-antagonist protein RsbRD N-terminal" evidence="3">
    <location>
        <begin position="21"/>
        <end position="160"/>
    </location>
</feature>
<keyword evidence="6" id="KW-1185">Reference proteome</keyword>
<dbReference type="Pfam" id="PF17853">
    <property type="entry name" value="GGDEF_2"/>
    <property type="match status" value="1"/>
</dbReference>
<dbReference type="Gene3D" id="1.10.10.2840">
    <property type="entry name" value="PucR C-terminal helix-turn-helix domain"/>
    <property type="match status" value="1"/>
</dbReference>
<evidence type="ECO:0000259" key="2">
    <source>
        <dbReference type="Pfam" id="PF13556"/>
    </source>
</evidence>
<feature type="domain" description="PucR C-terminal helix-turn-helix" evidence="2">
    <location>
        <begin position="346"/>
        <end position="404"/>
    </location>
</feature>
<evidence type="ECO:0000313" key="6">
    <source>
        <dbReference type="Proteomes" id="UP000807309"/>
    </source>
</evidence>
<dbReference type="InterPro" id="IPR041522">
    <property type="entry name" value="CdaR_GGDEF"/>
</dbReference>
<dbReference type="EMBL" id="JADLRE010000004">
    <property type="protein sequence ID" value="MBF6224712.1"/>
    <property type="molecule type" value="Genomic_DNA"/>
</dbReference>
<comment type="caution">
    <text evidence="5">The sequence shown here is derived from an EMBL/GenBank/DDBJ whole genome shotgun (WGS) entry which is preliminary data.</text>
</comment>
<evidence type="ECO:0000313" key="5">
    <source>
        <dbReference type="EMBL" id="MBF6224712.1"/>
    </source>
</evidence>
<accession>A0ABS0C2U6</accession>
<dbReference type="InterPro" id="IPR025751">
    <property type="entry name" value="RsbRD_N_dom"/>
</dbReference>
<dbReference type="RefSeq" id="WP_195032044.1">
    <property type="nucleotide sequence ID" value="NZ_JADLRE010000004.1"/>
</dbReference>
<reference evidence="5 6" key="1">
    <citation type="submission" date="2020-10" db="EMBL/GenBank/DDBJ databases">
        <title>Identification of Nocardia species via Next-generation sequencing and recognition of intraspecies genetic diversity.</title>
        <authorList>
            <person name="Li P."/>
            <person name="Li P."/>
            <person name="Lu B."/>
        </authorList>
    </citation>
    <scope>NUCLEOTIDE SEQUENCE [LARGE SCALE GENOMIC DNA]</scope>
    <source>
        <strain evidence="5 6">N-11</strain>
    </source>
</reference>
<evidence type="ECO:0000259" key="3">
    <source>
        <dbReference type="Pfam" id="PF14361"/>
    </source>
</evidence>
<comment type="similarity">
    <text evidence="1">Belongs to the CdaR family.</text>
</comment>
<feature type="domain" description="CdaR GGDEF-like" evidence="4">
    <location>
        <begin position="176"/>
        <end position="294"/>
    </location>
</feature>
<dbReference type="PANTHER" id="PTHR33744:SF1">
    <property type="entry name" value="DNA-BINDING TRANSCRIPTIONAL ACTIVATOR ADER"/>
    <property type="match status" value="1"/>
</dbReference>